<dbReference type="GO" id="GO:0046933">
    <property type="term" value="F:proton-transporting ATP synthase activity, rotational mechanism"/>
    <property type="evidence" value="ECO:0007669"/>
    <property type="project" value="TreeGrafter"/>
</dbReference>
<keyword evidence="7 14" id="KW-0812">Transmembrane</keyword>
<evidence type="ECO:0000256" key="7">
    <source>
        <dbReference type="ARBA" id="ARBA00022692"/>
    </source>
</evidence>
<organism evidence="15">
    <name type="scientific">Allorhynchium sp. GX</name>
    <dbReference type="NCBI Taxonomy" id="2742723"/>
    <lineage>
        <taxon>Eukaryota</taxon>
        <taxon>Metazoa</taxon>
        <taxon>Ecdysozoa</taxon>
        <taxon>Arthropoda</taxon>
        <taxon>Hexapoda</taxon>
        <taxon>Insecta</taxon>
        <taxon>Pterygota</taxon>
        <taxon>Neoptera</taxon>
        <taxon>Endopterygota</taxon>
        <taxon>Hymenoptera</taxon>
        <taxon>Apocrita</taxon>
        <taxon>Aculeata</taxon>
        <taxon>Vespoidea</taxon>
        <taxon>Vespidae</taxon>
        <taxon>Vespidae incertae sedis</taxon>
        <taxon>Allorhynchium</taxon>
    </lineage>
</organism>
<dbReference type="InterPro" id="IPR045083">
    <property type="entry name" value="ATP_synth_F0_asu_bact/mt"/>
</dbReference>
<dbReference type="CTD" id="4508"/>
<feature type="transmembrane region" description="Helical" evidence="14">
    <location>
        <begin position="188"/>
        <end position="213"/>
    </location>
</feature>
<dbReference type="Gene3D" id="1.20.120.220">
    <property type="entry name" value="ATP synthase, F0 complex, subunit A"/>
    <property type="match status" value="1"/>
</dbReference>
<geneLocation type="mitochondrion" evidence="15"/>
<dbReference type="SUPFAM" id="SSF81336">
    <property type="entry name" value="F1F0 ATP synthase subunit A"/>
    <property type="match status" value="1"/>
</dbReference>
<keyword evidence="5" id="KW-0813">Transport</keyword>
<name>A0A6M9ATV6_9HYME</name>
<dbReference type="CDD" id="cd00310">
    <property type="entry name" value="ATP-synt_Fo_a_6"/>
    <property type="match status" value="1"/>
</dbReference>
<dbReference type="PANTHER" id="PTHR11410:SF0">
    <property type="entry name" value="ATP SYNTHASE SUBUNIT A"/>
    <property type="match status" value="1"/>
</dbReference>
<sequence length="225" mass="26589">MLFNLFSIFDPATSLNHWFELNWIFMIFIPLLMPYSFWFKKNKFFIFINLFLMFLFKEMNNLLKTKNYNNINFFLMIFFIILTFNFLGLFPYIFNPTSHLVITLTLSLPIWLGIMFYGWFNFYKHMLSHLIPLGTPSILMPFMVMIETISNIIRPSTLAIRLSANMVAGHLLLCLLGSTEENIINNYILFILLIIQMLLLTLEISVSIIQSYVFMTLSSLYSNEI</sequence>
<comment type="subunit">
    <text evidence="4">F-type ATPases have 2 components, CF(1) - the catalytic core - and CF(0) - the membrane proton channel. CF(1) has five subunits: alpha(3), beta(3), gamma(1), delta(1), epsilon(1). CF(0) has three main subunits: a, b and c.</text>
</comment>
<evidence type="ECO:0000256" key="11">
    <source>
        <dbReference type="ARBA" id="ARBA00023136"/>
    </source>
</evidence>
<comment type="subcellular location">
    <subcellularLocation>
        <location evidence="2">Membrane</location>
        <topology evidence="2">Multi-pass membrane protein</topology>
    </subcellularLocation>
    <subcellularLocation>
        <location evidence="13">Mitochondrion inner membrane</location>
        <topology evidence="13">Multi-pass membrane protein</topology>
    </subcellularLocation>
</comment>
<dbReference type="GO" id="GO:0045259">
    <property type="term" value="C:proton-transporting ATP synthase complex"/>
    <property type="evidence" value="ECO:0007669"/>
    <property type="project" value="UniProtKB-KW"/>
</dbReference>
<gene>
    <name evidence="15" type="primary">ATP6</name>
</gene>
<dbReference type="GO" id="GO:0005743">
    <property type="term" value="C:mitochondrial inner membrane"/>
    <property type="evidence" value="ECO:0007669"/>
    <property type="project" value="UniProtKB-SubCell"/>
</dbReference>
<keyword evidence="11 14" id="KW-0472">Membrane</keyword>
<feature type="transmembrane region" description="Helical" evidence="14">
    <location>
        <begin position="72"/>
        <end position="94"/>
    </location>
</feature>
<evidence type="ECO:0000256" key="4">
    <source>
        <dbReference type="ARBA" id="ARBA00011648"/>
    </source>
</evidence>
<evidence type="ECO:0000256" key="6">
    <source>
        <dbReference type="ARBA" id="ARBA00022547"/>
    </source>
</evidence>
<evidence type="ECO:0000256" key="9">
    <source>
        <dbReference type="ARBA" id="ARBA00022989"/>
    </source>
</evidence>
<feature type="transmembrane region" description="Helical" evidence="14">
    <location>
        <begin position="127"/>
        <end position="146"/>
    </location>
</feature>
<proteinExistence type="inferred from homology"/>
<comment type="similarity">
    <text evidence="3">Belongs to the ATPase A chain family.</text>
</comment>
<comment type="function">
    <text evidence="1">Mitochondrial membrane ATP synthase (F(1)F(0) ATP synthase or Complex V) produces ATP from ADP in the presence of a proton gradient across the membrane which is generated by electron transport complexes of the respiratory chain. F-type ATPases consist of two structural domains, F(1) - containing the extramembraneous catalytic core and F(0) - containing the membrane proton channel, linked together by a central stalk and a peripheral stalk. During catalysis, ATP synthesis in the catalytic domain of F(1) is coupled via a rotary mechanism of the central stalk subunits to proton translocation. Key component of the proton channel; it may play a direct role in the translocation of protons across the membrane.</text>
</comment>
<evidence type="ECO:0000256" key="1">
    <source>
        <dbReference type="ARBA" id="ARBA00002070"/>
    </source>
</evidence>
<dbReference type="RefSeq" id="YP_009859717.1">
    <property type="nucleotide sequence ID" value="NC_048881.1"/>
</dbReference>
<keyword evidence="6" id="KW-0138">CF(0)</keyword>
<evidence type="ECO:0000256" key="2">
    <source>
        <dbReference type="ARBA" id="ARBA00004141"/>
    </source>
</evidence>
<dbReference type="PANTHER" id="PTHR11410">
    <property type="entry name" value="ATP SYNTHASE SUBUNIT A"/>
    <property type="match status" value="1"/>
</dbReference>
<keyword evidence="15" id="KW-0496">Mitochondrion</keyword>
<feature type="transmembrane region" description="Helical" evidence="14">
    <location>
        <begin position="100"/>
        <end position="120"/>
    </location>
</feature>
<dbReference type="NCBIfam" id="TIGR01131">
    <property type="entry name" value="ATP_synt_6_or_A"/>
    <property type="match status" value="1"/>
</dbReference>
<protein>
    <recommendedName>
        <fullName evidence="13">ATP synthase subunit a</fullName>
    </recommendedName>
</protein>
<evidence type="ECO:0000256" key="12">
    <source>
        <dbReference type="ARBA" id="ARBA00023310"/>
    </source>
</evidence>
<accession>A0A6M9ATV6</accession>
<evidence type="ECO:0000256" key="5">
    <source>
        <dbReference type="ARBA" id="ARBA00022448"/>
    </source>
</evidence>
<dbReference type="EMBL" id="MK051021">
    <property type="protein sequence ID" value="QKK69198.1"/>
    <property type="molecule type" value="Genomic_DNA"/>
</dbReference>
<dbReference type="InterPro" id="IPR000568">
    <property type="entry name" value="ATP_synth_F0_asu"/>
</dbReference>
<evidence type="ECO:0000256" key="10">
    <source>
        <dbReference type="ARBA" id="ARBA00023065"/>
    </source>
</evidence>
<dbReference type="Pfam" id="PF00119">
    <property type="entry name" value="ATP-synt_A"/>
    <property type="match status" value="1"/>
</dbReference>
<evidence type="ECO:0000256" key="13">
    <source>
        <dbReference type="RuleBase" id="RU004450"/>
    </source>
</evidence>
<feature type="transmembrane region" description="Helical" evidence="14">
    <location>
        <begin position="158"/>
        <end position="176"/>
    </location>
</feature>
<reference evidence="15" key="1">
    <citation type="submission" date="2018-10" db="EMBL/GenBank/DDBJ databases">
        <title>Mitochondrial genome of four interrelated genera and Comparative analysis in the family Vespidae (Hymenoptera: Vespidae).</title>
        <authorList>
            <person name="Zhang Q.-H."/>
            <person name="Li T.-J."/>
        </authorList>
    </citation>
    <scope>NUCLEOTIDE SEQUENCE</scope>
</reference>
<feature type="transmembrane region" description="Helical" evidence="14">
    <location>
        <begin position="21"/>
        <end position="38"/>
    </location>
</feature>
<dbReference type="InterPro" id="IPR023011">
    <property type="entry name" value="ATP_synth_F0_asu_AS"/>
</dbReference>
<dbReference type="AlphaFoldDB" id="A0A6M9ATV6"/>
<dbReference type="PROSITE" id="PS00449">
    <property type="entry name" value="ATPASE_A"/>
    <property type="match status" value="1"/>
</dbReference>
<keyword evidence="8" id="KW-0375">Hydrogen ion transport</keyword>
<keyword evidence="9 14" id="KW-1133">Transmembrane helix</keyword>
<dbReference type="InterPro" id="IPR035908">
    <property type="entry name" value="F0_ATP_A_sf"/>
</dbReference>
<evidence type="ECO:0000256" key="8">
    <source>
        <dbReference type="ARBA" id="ARBA00022781"/>
    </source>
</evidence>
<dbReference type="PRINTS" id="PR00123">
    <property type="entry name" value="ATPASEA"/>
</dbReference>
<keyword evidence="10" id="KW-0406">Ion transport</keyword>
<evidence type="ECO:0000256" key="14">
    <source>
        <dbReference type="SAM" id="Phobius"/>
    </source>
</evidence>
<keyword evidence="12" id="KW-0066">ATP synthesis</keyword>
<dbReference type="GeneID" id="55631242"/>
<evidence type="ECO:0000313" key="15">
    <source>
        <dbReference type="EMBL" id="QKK69198.1"/>
    </source>
</evidence>
<evidence type="ECO:0000256" key="3">
    <source>
        <dbReference type="ARBA" id="ARBA00006810"/>
    </source>
</evidence>